<evidence type="ECO:0000313" key="3">
    <source>
        <dbReference type="EMBL" id="OWK29859.1"/>
    </source>
</evidence>
<name>A0A245ZJE0_9SPHN</name>
<keyword evidence="4" id="KW-1185">Reference proteome</keyword>
<proteinExistence type="predicted"/>
<evidence type="ECO:0000256" key="1">
    <source>
        <dbReference type="SAM" id="MobiDB-lite"/>
    </source>
</evidence>
<dbReference type="EMBL" id="NBBJ01000003">
    <property type="protein sequence ID" value="OWK29859.1"/>
    <property type="molecule type" value="Genomic_DNA"/>
</dbReference>
<sequence>MAVAGRRRAAGGGSASSPLPPHVRTGRLNPAYNDRSAWLRVSGHGSFPVGYEEHQFAGPSLGITGPRGGAAGRVPGRARAVRLFPVSGAGRASAGEKPGLARVLSLSDDGMVLSTRLQPLLGERLTVDVSDSCSLTGEVIWVQPGQCGLKLAAAIDSAALMQRLTEERATHRRRRRWWPEKAVVVRSELGLQIVRLREVSRNGAKIVHDGRFTPGMTVKLQLAPGVERPGILSWSRDGIAGVELTEMLDTDRIGATKRM</sequence>
<comment type="caution">
    <text evidence="3">The sequence shown here is derived from an EMBL/GenBank/DDBJ whole genome shotgun (WGS) entry which is preliminary data.</text>
</comment>
<accession>A0A245ZJE0</accession>
<gene>
    <name evidence="3" type="ORF">SPMU_22810</name>
</gene>
<dbReference type="AlphaFoldDB" id="A0A245ZJE0"/>
<reference evidence="3 4" key="1">
    <citation type="submission" date="2017-03" db="EMBL/GenBank/DDBJ databases">
        <title>Genome sequence of Sphingomonas mucosissima DSM 17494.</title>
        <authorList>
            <person name="Poehlein A."/>
            <person name="Wuebbeler J.H."/>
            <person name="Steinbuechel A."/>
            <person name="Daniel R."/>
        </authorList>
    </citation>
    <scope>NUCLEOTIDE SEQUENCE [LARGE SCALE GENOMIC DNA]</scope>
    <source>
        <strain evidence="3 4">DSM 17494</strain>
    </source>
</reference>
<dbReference type="OrthoDB" id="7929489at2"/>
<dbReference type="GO" id="GO:0035438">
    <property type="term" value="F:cyclic-di-GMP binding"/>
    <property type="evidence" value="ECO:0007669"/>
    <property type="project" value="InterPro"/>
</dbReference>
<feature type="region of interest" description="Disordered" evidence="1">
    <location>
        <begin position="1"/>
        <end position="28"/>
    </location>
</feature>
<evidence type="ECO:0000313" key="4">
    <source>
        <dbReference type="Proteomes" id="UP000197783"/>
    </source>
</evidence>
<dbReference type="Pfam" id="PF07238">
    <property type="entry name" value="PilZ"/>
    <property type="match status" value="1"/>
</dbReference>
<feature type="domain" description="PilZ" evidence="2">
    <location>
        <begin position="77"/>
        <end position="164"/>
    </location>
</feature>
<dbReference type="Proteomes" id="UP000197783">
    <property type="component" value="Unassembled WGS sequence"/>
</dbReference>
<dbReference type="InterPro" id="IPR009875">
    <property type="entry name" value="PilZ_domain"/>
</dbReference>
<organism evidence="3 4">
    <name type="scientific">Sphingomonas mucosissima</name>
    <dbReference type="NCBI Taxonomy" id="370959"/>
    <lineage>
        <taxon>Bacteria</taxon>
        <taxon>Pseudomonadati</taxon>
        <taxon>Pseudomonadota</taxon>
        <taxon>Alphaproteobacteria</taxon>
        <taxon>Sphingomonadales</taxon>
        <taxon>Sphingomonadaceae</taxon>
        <taxon>Sphingomonas</taxon>
    </lineage>
</organism>
<evidence type="ECO:0000259" key="2">
    <source>
        <dbReference type="Pfam" id="PF07238"/>
    </source>
</evidence>
<protein>
    <submittedName>
        <fullName evidence="3">PilZ domain protein</fullName>
    </submittedName>
</protein>